<keyword evidence="1" id="KW-1133">Transmembrane helix</keyword>
<comment type="caution">
    <text evidence="3">The sequence shown here is derived from an EMBL/GenBank/DDBJ whole genome shotgun (WGS) entry which is preliminary data.</text>
</comment>
<name>A0ABU7T7C5_9HYPH</name>
<protein>
    <recommendedName>
        <fullName evidence="2">Putative Flp pilus-assembly TadG-like N-terminal domain-containing protein</fullName>
    </recommendedName>
</protein>
<proteinExistence type="predicted"/>
<accession>A0ABU7T7C5</accession>
<dbReference type="EMBL" id="MLBY01000003">
    <property type="protein sequence ID" value="MEE7456443.1"/>
    <property type="molecule type" value="Genomic_DNA"/>
</dbReference>
<evidence type="ECO:0000313" key="4">
    <source>
        <dbReference type="Proteomes" id="UP001349262"/>
    </source>
</evidence>
<evidence type="ECO:0000313" key="3">
    <source>
        <dbReference type="EMBL" id="MEE7456443.1"/>
    </source>
</evidence>
<reference evidence="3 4" key="1">
    <citation type="journal article" date="2012" name="Genet. Mol. Biol.">
        <title>Analysis of 16S rRNA and mxaF genes revealing insights into Methylobacterium niche-specific plant association.</title>
        <authorList>
            <person name="Dourado M.N."/>
            <person name="Andreote F.D."/>
            <person name="Dini-Andreote F."/>
            <person name="Conti R."/>
            <person name="Araujo J.M."/>
            <person name="Araujo W.L."/>
        </authorList>
    </citation>
    <scope>NUCLEOTIDE SEQUENCE [LARGE SCALE GENOMIC DNA]</scope>
    <source>
        <strain evidence="3 4">SR1.6/4</strain>
    </source>
</reference>
<keyword evidence="1" id="KW-0472">Membrane</keyword>
<sequence>MTSAFHRDRDGTVTVVVALAATTLIGLVGGAMDYARLVSAQGQIQQAADTGAMAGGNALKLVVSNTASIVGLTTQTIQSALKDSANNSVTIQVDVASDKTSVTATVEQTVQLTFGPFVGMSTSKVSAKAKASVVGKMRLCMLALDPAAAGAFNLEKSAQVTAYDCALYSNSKSASGMVGRDNAMARAQTICSAGGTSTTRANFTPNPQSGCPVVPDPLADRPAPEIGSCITLPPGATNKPKAGKNLIDQSVTLNPGTYCGGLEIRKRAVVTLNPGVYVMKDGPLLVTNDATLSGVDVAFYFTGDKGSLLFDKKTTINLSAPISGTMAGLLMSEERTVSAPVDPASQLEDEIEEVTSTISPKPGKTPPPLAASKAMRTYRIISDNARTILGTIYLPAGRLVIDASKPVADMSAYTVVVAQQISLYEGPNLYLNANYNNTSVPVPKGLGPISGRLLLSQ</sequence>
<dbReference type="InterPro" id="IPR028087">
    <property type="entry name" value="Tad_N"/>
</dbReference>
<gene>
    <name evidence="3" type="ORF">MRSR164_06470</name>
</gene>
<feature type="domain" description="Putative Flp pilus-assembly TadG-like N-terminal" evidence="2">
    <location>
        <begin position="11"/>
        <end position="57"/>
    </location>
</feature>
<evidence type="ECO:0000259" key="2">
    <source>
        <dbReference type="Pfam" id="PF13400"/>
    </source>
</evidence>
<keyword evidence="1" id="KW-0812">Transmembrane</keyword>
<evidence type="ECO:0000256" key="1">
    <source>
        <dbReference type="SAM" id="Phobius"/>
    </source>
</evidence>
<keyword evidence="4" id="KW-1185">Reference proteome</keyword>
<dbReference type="Proteomes" id="UP001349262">
    <property type="component" value="Unassembled WGS sequence"/>
</dbReference>
<feature type="transmembrane region" description="Helical" evidence="1">
    <location>
        <begin position="12"/>
        <end position="32"/>
    </location>
</feature>
<organism evidence="3 4">
    <name type="scientific">Methylobacterium radiotolerans</name>
    <dbReference type="NCBI Taxonomy" id="31998"/>
    <lineage>
        <taxon>Bacteria</taxon>
        <taxon>Pseudomonadati</taxon>
        <taxon>Pseudomonadota</taxon>
        <taxon>Alphaproteobacteria</taxon>
        <taxon>Hyphomicrobiales</taxon>
        <taxon>Methylobacteriaceae</taxon>
        <taxon>Methylobacterium</taxon>
    </lineage>
</organism>
<dbReference type="Pfam" id="PF13400">
    <property type="entry name" value="Tad"/>
    <property type="match status" value="1"/>
</dbReference>